<name>F8FD50_PAEMK</name>
<organism evidence="5 6">
    <name type="scientific">Paenibacillus mucilaginosus (strain KNP414)</name>
    <dbReference type="NCBI Taxonomy" id="1036673"/>
    <lineage>
        <taxon>Bacteria</taxon>
        <taxon>Bacillati</taxon>
        <taxon>Bacillota</taxon>
        <taxon>Bacilli</taxon>
        <taxon>Bacillales</taxon>
        <taxon>Paenibacillaceae</taxon>
        <taxon>Paenibacillus</taxon>
    </lineage>
</organism>
<dbReference type="EMBL" id="CP002869">
    <property type="protein sequence ID" value="AEI41467.1"/>
    <property type="molecule type" value="Genomic_DNA"/>
</dbReference>
<dbReference type="CDD" id="cd00009">
    <property type="entry name" value="AAA"/>
    <property type="match status" value="1"/>
</dbReference>
<dbReference type="PANTHER" id="PTHR43392:SF2">
    <property type="entry name" value="AAA-TYPE ATPASE FAMILY PROTEIN _ ANKYRIN REPEAT FAMILY PROTEIN"/>
    <property type="match status" value="1"/>
</dbReference>
<dbReference type="PRINTS" id="PR00819">
    <property type="entry name" value="CBXCFQXSUPER"/>
</dbReference>
<dbReference type="RefSeq" id="WP_013916628.1">
    <property type="nucleotide sequence ID" value="NC_015690.1"/>
</dbReference>
<keyword evidence="2" id="KW-0547">Nucleotide-binding</keyword>
<dbReference type="AlphaFoldDB" id="F8FD50"/>
<dbReference type="Pfam" id="PF00004">
    <property type="entry name" value="AAA"/>
    <property type="match status" value="1"/>
</dbReference>
<dbReference type="SUPFAM" id="SSF52540">
    <property type="entry name" value="P-loop containing nucleoside triphosphate hydrolases"/>
    <property type="match status" value="1"/>
</dbReference>
<evidence type="ECO:0000256" key="1">
    <source>
        <dbReference type="ARBA" id="ARBA00010378"/>
    </source>
</evidence>
<dbReference type="Proteomes" id="UP000006620">
    <property type="component" value="Chromosome"/>
</dbReference>
<sequence length="331" mass="36925">MSGPTQPGSDGIQITKNARQISVVLRTPEPAPALAAAAPKFHGKPLTQQGQFGEIMKELDKMVGLDHVKELVFEIYALLRVASMRAEAGLTANTQVYHMVFRGNPGTGKTTVARLIAKLMQTMGVLTKGHLIEVERADLVGEYIGHTALKTRELVKKAMGGILFIDEAYSLARGGEKDFGKEAIDTLVKAMEDHKNGFILILAGYSEEMELFLQTNPGLPSRFPIQLDFPDYTVDQLMEIAEGMIKEREYSLTPATEARIRQQILLEKGQMDTAFSNARYVRNLIEKALRSHAVRLLNQTNMQPSKQDLMVIRPEDVKVERRTAKESMRFP</sequence>
<keyword evidence="3" id="KW-0067">ATP-binding</keyword>
<dbReference type="Pfam" id="PF17866">
    <property type="entry name" value="AAA_lid_6"/>
    <property type="match status" value="1"/>
</dbReference>
<comment type="similarity">
    <text evidence="1">Belongs to the CbxX/CfxQ family.</text>
</comment>
<protein>
    <submittedName>
        <fullName evidence="5">SpoVK</fullName>
    </submittedName>
</protein>
<feature type="domain" description="AAA+ ATPase" evidence="4">
    <location>
        <begin position="95"/>
        <end position="233"/>
    </location>
</feature>
<dbReference type="SMART" id="SM00382">
    <property type="entry name" value="AAA"/>
    <property type="match status" value="1"/>
</dbReference>
<dbReference type="InterPro" id="IPR003959">
    <property type="entry name" value="ATPase_AAA_core"/>
</dbReference>
<proteinExistence type="inferred from homology"/>
<dbReference type="InterPro" id="IPR041627">
    <property type="entry name" value="AAA_lid_6"/>
</dbReference>
<evidence type="ECO:0000313" key="6">
    <source>
        <dbReference type="Proteomes" id="UP000006620"/>
    </source>
</evidence>
<accession>F8FD50</accession>
<reference evidence="6" key="1">
    <citation type="submission" date="2011-06" db="EMBL/GenBank/DDBJ databases">
        <title>Complete genome sequence of Paenibacillus mucilaginosus KNP414.</title>
        <authorList>
            <person name="Wang J."/>
            <person name="Hu S."/>
            <person name="Hu X."/>
            <person name="Zhang B."/>
            <person name="Dong D."/>
            <person name="Zhang S."/>
            <person name="Zhao K."/>
            <person name="Wu D."/>
        </authorList>
    </citation>
    <scope>NUCLEOTIDE SEQUENCE [LARGE SCALE GENOMIC DNA]</scope>
    <source>
        <strain evidence="6">KNP414</strain>
    </source>
</reference>
<reference evidence="5 6" key="2">
    <citation type="journal article" date="2013" name="Genome Announc.">
        <title>Genome Sequence of Growth-Improving Paenibacillus mucilaginosus Strain KNP414.</title>
        <authorList>
            <person name="Lu J.J."/>
            <person name="Wang J.F."/>
            <person name="Hu X.F."/>
        </authorList>
    </citation>
    <scope>NUCLEOTIDE SEQUENCE [LARGE SCALE GENOMIC DNA]</scope>
    <source>
        <strain evidence="5 6">KNP414</strain>
    </source>
</reference>
<dbReference type="InterPro" id="IPR000641">
    <property type="entry name" value="CbxX/CfxQ"/>
</dbReference>
<dbReference type="FunFam" id="3.40.50.300:FF:000216">
    <property type="entry name" value="Type VII secretion ATPase EccA"/>
    <property type="match status" value="1"/>
</dbReference>
<dbReference type="PATRIC" id="fig|1036673.3.peg.2662"/>
<dbReference type="PANTHER" id="PTHR43392">
    <property type="entry name" value="AAA-TYPE ATPASE FAMILY PROTEIN / ANKYRIN REPEAT FAMILY PROTEIN"/>
    <property type="match status" value="1"/>
</dbReference>
<dbReference type="Gene3D" id="1.10.8.60">
    <property type="match status" value="1"/>
</dbReference>
<dbReference type="GO" id="GO:0016887">
    <property type="term" value="F:ATP hydrolysis activity"/>
    <property type="evidence" value="ECO:0007669"/>
    <property type="project" value="InterPro"/>
</dbReference>
<dbReference type="HOGENOM" id="CLU_008749_1_0_9"/>
<gene>
    <name evidence="5" type="primary">spoVK</name>
    <name evidence="5" type="ordered locus">KNP414_02909</name>
</gene>
<dbReference type="Gene3D" id="3.40.50.300">
    <property type="entry name" value="P-loop containing nucleotide triphosphate hydrolases"/>
    <property type="match status" value="1"/>
</dbReference>
<dbReference type="KEGG" id="pms:KNP414_02909"/>
<evidence type="ECO:0000256" key="2">
    <source>
        <dbReference type="ARBA" id="ARBA00022741"/>
    </source>
</evidence>
<evidence type="ECO:0000313" key="5">
    <source>
        <dbReference type="EMBL" id="AEI41467.1"/>
    </source>
</evidence>
<dbReference type="InterPro" id="IPR027417">
    <property type="entry name" value="P-loop_NTPase"/>
</dbReference>
<dbReference type="GO" id="GO:0005524">
    <property type="term" value="F:ATP binding"/>
    <property type="evidence" value="ECO:0007669"/>
    <property type="project" value="UniProtKB-KW"/>
</dbReference>
<evidence type="ECO:0000256" key="3">
    <source>
        <dbReference type="ARBA" id="ARBA00022840"/>
    </source>
</evidence>
<evidence type="ECO:0000259" key="4">
    <source>
        <dbReference type="SMART" id="SM00382"/>
    </source>
</evidence>
<dbReference type="InterPro" id="IPR003593">
    <property type="entry name" value="AAA+_ATPase"/>
</dbReference>
<dbReference type="InterPro" id="IPR050773">
    <property type="entry name" value="CbxX/CfxQ_RuBisCO_ESX"/>
</dbReference>